<feature type="domain" description="MaoC-like" evidence="1">
    <location>
        <begin position="14"/>
        <end position="97"/>
    </location>
</feature>
<name>A0ABW3C3E0_SPHXN</name>
<protein>
    <submittedName>
        <fullName evidence="2">MaoC/PaaZ C-terminal domain-containing protein</fullName>
    </submittedName>
</protein>
<dbReference type="Gene3D" id="3.10.129.10">
    <property type="entry name" value="Hotdog Thioesterase"/>
    <property type="match status" value="1"/>
</dbReference>
<gene>
    <name evidence="2" type="ORF">ACFQ00_11655</name>
</gene>
<dbReference type="InterPro" id="IPR029069">
    <property type="entry name" value="HotDog_dom_sf"/>
</dbReference>
<dbReference type="Pfam" id="PF01575">
    <property type="entry name" value="MaoC_dehydratas"/>
    <property type="match status" value="1"/>
</dbReference>
<dbReference type="EMBL" id="JBHTIK010000005">
    <property type="protein sequence ID" value="MFD0848983.1"/>
    <property type="molecule type" value="Genomic_DNA"/>
</dbReference>
<dbReference type="RefSeq" id="WP_381490716.1">
    <property type="nucleotide sequence ID" value="NZ_JBHTIK010000005.1"/>
</dbReference>
<dbReference type="PANTHER" id="PTHR43841:SF3">
    <property type="entry name" value="(3R)-HYDROXYACYL-ACP DEHYDRATASE SUBUNIT HADB"/>
    <property type="match status" value="1"/>
</dbReference>
<comment type="caution">
    <text evidence="2">The sequence shown here is derived from an EMBL/GenBank/DDBJ whole genome shotgun (WGS) entry which is preliminary data.</text>
</comment>
<evidence type="ECO:0000313" key="2">
    <source>
        <dbReference type="EMBL" id="MFD0848983.1"/>
    </source>
</evidence>
<evidence type="ECO:0000313" key="3">
    <source>
        <dbReference type="Proteomes" id="UP001597124"/>
    </source>
</evidence>
<accession>A0ABW3C3E0</accession>
<sequence>MSEDTLPKSPVPLSAGAFSRAQLALFAGGSGDHNPIHIDIDVAKEKGFDDVIVPGMLVMAQLGRQLSDWAGPSGIRRWNVRFMSITPVLSSATCFTEVRGEVEFAGEICLRVALWAEVEGVGEVVRGEAIVSKRQISKRKFA</sequence>
<dbReference type="Proteomes" id="UP001597124">
    <property type="component" value="Unassembled WGS sequence"/>
</dbReference>
<evidence type="ECO:0000259" key="1">
    <source>
        <dbReference type="Pfam" id="PF01575"/>
    </source>
</evidence>
<reference evidence="3" key="1">
    <citation type="journal article" date="2019" name="Int. J. Syst. Evol. Microbiol.">
        <title>The Global Catalogue of Microorganisms (GCM) 10K type strain sequencing project: providing services to taxonomists for standard genome sequencing and annotation.</title>
        <authorList>
            <consortium name="The Broad Institute Genomics Platform"/>
            <consortium name="The Broad Institute Genome Sequencing Center for Infectious Disease"/>
            <person name="Wu L."/>
            <person name="Ma J."/>
        </authorList>
    </citation>
    <scope>NUCLEOTIDE SEQUENCE [LARGE SCALE GENOMIC DNA]</scope>
    <source>
        <strain evidence="3">CCUG 52537</strain>
    </source>
</reference>
<keyword evidence="3" id="KW-1185">Reference proteome</keyword>
<dbReference type="PANTHER" id="PTHR43841">
    <property type="entry name" value="3-HYDROXYACYL-THIOESTER DEHYDRATASE HTDX-RELATED"/>
    <property type="match status" value="1"/>
</dbReference>
<dbReference type="InterPro" id="IPR002539">
    <property type="entry name" value="MaoC-like_dom"/>
</dbReference>
<proteinExistence type="predicted"/>
<dbReference type="SUPFAM" id="SSF54637">
    <property type="entry name" value="Thioesterase/thiol ester dehydrase-isomerase"/>
    <property type="match status" value="1"/>
</dbReference>
<organism evidence="2 3">
    <name type="scientific">Sphingosinicella xenopeptidilytica</name>
    <dbReference type="NCBI Taxonomy" id="364098"/>
    <lineage>
        <taxon>Bacteria</taxon>
        <taxon>Pseudomonadati</taxon>
        <taxon>Pseudomonadota</taxon>
        <taxon>Alphaproteobacteria</taxon>
        <taxon>Sphingomonadales</taxon>
        <taxon>Sphingosinicellaceae</taxon>
        <taxon>Sphingosinicella</taxon>
    </lineage>
</organism>